<dbReference type="EMBL" id="RQFA01000042">
    <property type="protein sequence ID" value="TGK33724.1"/>
    <property type="molecule type" value="Genomic_DNA"/>
</dbReference>
<dbReference type="InterPro" id="IPR015919">
    <property type="entry name" value="Cadherin-like_sf"/>
</dbReference>
<organism evidence="1 2">
    <name type="scientific">Leptospira gomenensis</name>
    <dbReference type="NCBI Taxonomy" id="2484974"/>
    <lineage>
        <taxon>Bacteria</taxon>
        <taxon>Pseudomonadati</taxon>
        <taxon>Spirochaetota</taxon>
        <taxon>Spirochaetia</taxon>
        <taxon>Leptospirales</taxon>
        <taxon>Leptospiraceae</taxon>
        <taxon>Leptospira</taxon>
    </lineage>
</organism>
<dbReference type="SUPFAM" id="SSF49313">
    <property type="entry name" value="Cadherin-like"/>
    <property type="match status" value="1"/>
</dbReference>
<name>A0A5F1YA61_9LEPT</name>
<gene>
    <name evidence="1" type="ORF">EHQ17_10490</name>
</gene>
<evidence type="ECO:0000313" key="1">
    <source>
        <dbReference type="EMBL" id="TGK33724.1"/>
    </source>
</evidence>
<dbReference type="GO" id="GO:0005509">
    <property type="term" value="F:calcium ion binding"/>
    <property type="evidence" value="ECO:0007669"/>
    <property type="project" value="InterPro"/>
</dbReference>
<protein>
    <submittedName>
        <fullName evidence="1">Uncharacterized protein</fullName>
    </submittedName>
</protein>
<dbReference type="Proteomes" id="UP000298277">
    <property type="component" value="Unassembled WGS sequence"/>
</dbReference>
<dbReference type="InterPro" id="IPR013783">
    <property type="entry name" value="Ig-like_fold"/>
</dbReference>
<accession>A0A5F1YA61</accession>
<dbReference type="Gene3D" id="2.60.40.10">
    <property type="entry name" value="Immunoglobulins"/>
    <property type="match status" value="2"/>
</dbReference>
<reference evidence="1" key="1">
    <citation type="journal article" date="2019" name="PLoS Negl. Trop. Dis.">
        <title>Revisiting the worldwide diversity of Leptospira species in the environment.</title>
        <authorList>
            <person name="Vincent A.T."/>
            <person name="Schiettekatte O."/>
            <person name="Bourhy P."/>
            <person name="Veyrier F.J."/>
            <person name="Picardeau M."/>
        </authorList>
    </citation>
    <scope>NUCLEOTIDE SEQUENCE [LARGE SCALE GENOMIC DNA]</scope>
    <source>
        <strain evidence="1">201800299</strain>
    </source>
</reference>
<dbReference type="AlphaFoldDB" id="A0A5F1YA61"/>
<dbReference type="Pfam" id="PF05345">
    <property type="entry name" value="He_PIG"/>
    <property type="match status" value="2"/>
</dbReference>
<comment type="caution">
    <text evidence="1">The sequence shown here is derived from an EMBL/GenBank/DDBJ whole genome shotgun (WGS) entry which is preliminary data.</text>
</comment>
<sequence>MNPNFSERKNRMQDRMLGDPGYIKKKEDLILFFKNVRKGILFFYLTFSLVSVVRCDHHAPYKPLEALVAILQLPSNPSNGTTENGPTTLGILNQTESHAADDFTFKAAVERLQLQITISKGQTPTRPYGFFNGYIVSISPDLPNGINFDTSQMRISGTSNVISPPTEYTILAEYVGSSLLEPDLTKKITLEFAPPGPENLSYNCGDVGCAVVGIPFTLIPNYSGIDFAENQITSWTLDSPPPAGISFDTTNGRISGTLNTSAAQTPFSVTASNAYGSKQVTLNLQAMNLYFRYSLFANGPAEVRELYTGENANFGIHTLRSATAVTFSLAGTLPNGLSFNTTNGTISGTPFATASQATYNVTGTNSYGSYLNAVSFRIRNGALRCYQWNANQGCPWGAPYSCDASSYCYTSLSNCQNSLPCEY</sequence>
<dbReference type="GO" id="GO:0016020">
    <property type="term" value="C:membrane"/>
    <property type="evidence" value="ECO:0007669"/>
    <property type="project" value="InterPro"/>
</dbReference>
<proteinExistence type="predicted"/>
<evidence type="ECO:0000313" key="2">
    <source>
        <dbReference type="Proteomes" id="UP000298277"/>
    </source>
</evidence>
<keyword evidence="2" id="KW-1185">Reference proteome</keyword>